<accession>A0A553K4E4</accession>
<reference evidence="4 5" key="1">
    <citation type="submission" date="2019-07" db="EMBL/GenBank/DDBJ databases">
        <authorList>
            <person name="Zhou L.-Y."/>
        </authorList>
    </citation>
    <scope>NUCLEOTIDE SEQUENCE [LARGE SCALE GENOMIC DNA]</scope>
    <source>
        <strain evidence="4 5">YIM 101269</strain>
    </source>
</reference>
<dbReference type="PANTHER" id="PTHR43333">
    <property type="entry name" value="2-HACID_DH_C DOMAIN-CONTAINING PROTEIN"/>
    <property type="match status" value="1"/>
</dbReference>
<dbReference type="Proteomes" id="UP000317638">
    <property type="component" value="Unassembled WGS sequence"/>
</dbReference>
<feature type="domain" description="D-isomer specific 2-hydroxyacid dehydrogenase NAD-binding" evidence="3">
    <location>
        <begin position="100"/>
        <end position="283"/>
    </location>
</feature>
<gene>
    <name evidence="4" type="ORF">FOJ82_01275</name>
</gene>
<dbReference type="SUPFAM" id="SSF51735">
    <property type="entry name" value="NAD(P)-binding Rossmann-fold domains"/>
    <property type="match status" value="1"/>
</dbReference>
<dbReference type="PANTHER" id="PTHR43333:SF1">
    <property type="entry name" value="D-ISOMER SPECIFIC 2-HYDROXYACID DEHYDROGENASE NAD-BINDING DOMAIN-CONTAINING PROTEIN"/>
    <property type="match status" value="1"/>
</dbReference>
<dbReference type="RefSeq" id="WP_143936649.1">
    <property type="nucleotide sequence ID" value="NZ_VKKG01000001.1"/>
</dbReference>
<dbReference type="Gene3D" id="3.40.50.720">
    <property type="entry name" value="NAD(P)-binding Rossmann-like Domain"/>
    <property type="match status" value="2"/>
</dbReference>
<keyword evidence="2" id="KW-0520">NAD</keyword>
<evidence type="ECO:0000256" key="1">
    <source>
        <dbReference type="ARBA" id="ARBA00023002"/>
    </source>
</evidence>
<proteinExistence type="predicted"/>
<dbReference type="GO" id="GO:0051287">
    <property type="term" value="F:NAD binding"/>
    <property type="evidence" value="ECO:0007669"/>
    <property type="project" value="InterPro"/>
</dbReference>
<protein>
    <submittedName>
        <fullName evidence="4">Phosphoglycerate dehydrogenase</fullName>
    </submittedName>
</protein>
<evidence type="ECO:0000313" key="5">
    <source>
        <dbReference type="Proteomes" id="UP000317638"/>
    </source>
</evidence>
<keyword evidence="5" id="KW-1185">Reference proteome</keyword>
<dbReference type="Pfam" id="PF02826">
    <property type="entry name" value="2-Hacid_dh_C"/>
    <property type="match status" value="1"/>
</dbReference>
<dbReference type="InterPro" id="IPR006140">
    <property type="entry name" value="D-isomer_DH_NAD-bd"/>
</dbReference>
<evidence type="ECO:0000313" key="4">
    <source>
        <dbReference type="EMBL" id="TRY19563.1"/>
    </source>
</evidence>
<organism evidence="4 5">
    <name type="scientific">Tessaracoccus rhinocerotis</name>
    <dbReference type="NCBI Taxonomy" id="1689449"/>
    <lineage>
        <taxon>Bacteria</taxon>
        <taxon>Bacillati</taxon>
        <taxon>Actinomycetota</taxon>
        <taxon>Actinomycetes</taxon>
        <taxon>Propionibacteriales</taxon>
        <taxon>Propionibacteriaceae</taxon>
        <taxon>Tessaracoccus</taxon>
    </lineage>
</organism>
<sequence>MKILLPDSVPLSPELPEGVTAVTYAVAEPIPEEHLDADVLVVWTNSQQHLDATAAAMPHLRLVQGLMAGPETMIRAGFADGVVLANGIGLHDATVAEHTLALLLALVRRLPLALAAQAEHDWSAELSGPKPLHPDGPITTLLRAKVLVWGFGSIAKRLAPLLTALGAEVRGIARSAGTRDGYDVVAESELLRVLPEADLLISILPDTPDTRNALGPVEIDALSDDAYFVNVGRGSTVDERALLAALTEGRIAGAALDVTAVEPLPGDSPLWDAPNLLITPHAAGGRPVDPDALIAHNVAALVAGAPLRNVVER</sequence>
<evidence type="ECO:0000259" key="3">
    <source>
        <dbReference type="Pfam" id="PF02826"/>
    </source>
</evidence>
<dbReference type="GO" id="GO:0016491">
    <property type="term" value="F:oxidoreductase activity"/>
    <property type="evidence" value="ECO:0007669"/>
    <property type="project" value="UniProtKB-KW"/>
</dbReference>
<evidence type="ECO:0000256" key="2">
    <source>
        <dbReference type="ARBA" id="ARBA00023027"/>
    </source>
</evidence>
<keyword evidence="1" id="KW-0560">Oxidoreductase</keyword>
<comment type="caution">
    <text evidence="4">The sequence shown here is derived from an EMBL/GenBank/DDBJ whole genome shotgun (WGS) entry which is preliminary data.</text>
</comment>
<dbReference type="AlphaFoldDB" id="A0A553K4E4"/>
<dbReference type="EMBL" id="VKKG01000001">
    <property type="protein sequence ID" value="TRY19563.1"/>
    <property type="molecule type" value="Genomic_DNA"/>
</dbReference>
<name>A0A553K4E4_9ACTN</name>
<dbReference type="InterPro" id="IPR036291">
    <property type="entry name" value="NAD(P)-bd_dom_sf"/>
</dbReference>
<dbReference type="SUPFAM" id="SSF52283">
    <property type="entry name" value="Formate/glycerate dehydrogenase catalytic domain-like"/>
    <property type="match status" value="1"/>
</dbReference>
<dbReference type="OrthoDB" id="4324715at2"/>